<keyword evidence="4" id="KW-0677">Repeat</keyword>
<dbReference type="InterPro" id="IPR001007">
    <property type="entry name" value="VWF_dom"/>
</dbReference>
<dbReference type="SUPFAM" id="SSF53300">
    <property type="entry name" value="vWA-like"/>
    <property type="match status" value="2"/>
</dbReference>
<evidence type="ECO:0000259" key="9">
    <source>
        <dbReference type="PROSITE" id="PS50234"/>
    </source>
</evidence>
<dbReference type="PROSITE" id="PS51670">
    <property type="entry name" value="SHKT"/>
    <property type="match status" value="1"/>
</dbReference>
<proteinExistence type="predicted"/>
<evidence type="ECO:0000259" key="8">
    <source>
        <dbReference type="PROSITE" id="PS50184"/>
    </source>
</evidence>
<evidence type="ECO:0000256" key="4">
    <source>
        <dbReference type="ARBA" id="ARBA00022737"/>
    </source>
</evidence>
<sequence>MGGYRLFILTIFSWIAASSWAQVTPKTDVVFLLDSSAAVGPAKLASLRAFLLDLVQQWNIGPSGVQVSVVSYGGGIHEEFTLDANGDLQSVQQAIMSVPFRGGTSDQADGIKYARESSFTPSHGARPDANHVIIHVTDQAPADPIATAREAQLAFDQGTKVYSIAVGDGSGLKQMNNMTSDPLSRYLLKADTYSSLKSLVPVLGSRINNEAPRSSSSLPAPSSCLQKADLVFLIDSSSSVGQNDFHHLEDFLKDVIMQLPVQSDKVRVGVAQYGNHPSLEFGLDIYSERLSLMKAVDSIQFMGGGTNTGNAIQYAADKMFSPALGSRQDVPHIAVVITDGQSGDQAATAAAADRARQQGVNLIAMGVGHNVDQAELARIADDPDSENVFQSSSYKDLKALSEQILDAACKVKLVTTTTAAGLTSPKPCLDQLPNCGYYSKDTCNDYRPWAEENCAKFCGFCTVDDLSTPCDDQIDCSGYPLSVCTDPSYLSWNRVNCPRYCGLCHGQCFYKGVSYLHGEKWLDGCDYECVCEDGESGSYSCYNRCPVYQDLPSECTLIPVPGECCLKPVCDFDQKITTTQGSGKGVNSQGIDMCVYAGLQYFTGQSWEIGCDLKCTCTDARMGTYVCQSYCPTYTTVPPFCRLVKKPGDCCDSPVCEFNTITGVKEGQGTISGNGINANPAPVCVDKQPDCASAGKAACLDFPQWAQENCALHCGLCAPATTPTNPDDRCMYDGKAYMKGEMWSIGCDLECTCEVPALGYYRCDSKCPTYNNLPSTCSTKQEVGECCVQTVCDSGSFSPSSTNVTSVGNGDSLNQKLDNGQTVKVLPSESPRVASGGQVNFNWRNRIDGCLFQGRVFVQGQQWQVGCQMTCVCTDASVGKYQCRER</sequence>
<dbReference type="InterPro" id="IPR036465">
    <property type="entry name" value="vWFA_dom_sf"/>
</dbReference>
<dbReference type="PANTHER" id="PTHR24020:SF84">
    <property type="entry name" value="VWFA DOMAIN-CONTAINING PROTEIN"/>
    <property type="match status" value="1"/>
</dbReference>
<evidence type="ECO:0000256" key="5">
    <source>
        <dbReference type="ARBA" id="ARBA00023180"/>
    </source>
</evidence>
<dbReference type="SMART" id="SM00254">
    <property type="entry name" value="ShKT"/>
    <property type="match status" value="3"/>
</dbReference>
<dbReference type="FunFam" id="3.40.50.410:FF:000004">
    <property type="entry name" value="collagen alpha-6(VI) chain"/>
    <property type="match status" value="1"/>
</dbReference>
<keyword evidence="12" id="KW-1185">Reference proteome</keyword>
<dbReference type="EMBL" id="RQTK01000121">
    <property type="protein sequence ID" value="RUS87052.1"/>
    <property type="molecule type" value="Genomic_DNA"/>
</dbReference>
<feature type="domain" description="VWFA" evidence="9">
    <location>
        <begin position="229"/>
        <end position="404"/>
    </location>
</feature>
<evidence type="ECO:0000256" key="2">
    <source>
        <dbReference type="ARBA" id="ARBA00022525"/>
    </source>
</evidence>
<gene>
    <name evidence="11" type="ORF">EGW08_005205</name>
</gene>
<dbReference type="PRINTS" id="PR00453">
    <property type="entry name" value="VWFADOMAIN"/>
</dbReference>
<dbReference type="GO" id="GO:0005576">
    <property type="term" value="C:extracellular region"/>
    <property type="evidence" value="ECO:0007669"/>
    <property type="project" value="UniProtKB-SubCell"/>
</dbReference>
<dbReference type="PANTHER" id="PTHR24020">
    <property type="entry name" value="COLLAGEN ALPHA"/>
    <property type="match status" value="1"/>
</dbReference>
<evidence type="ECO:0000259" key="10">
    <source>
        <dbReference type="PROSITE" id="PS51670"/>
    </source>
</evidence>
<evidence type="ECO:0000256" key="7">
    <source>
        <dbReference type="SAM" id="SignalP"/>
    </source>
</evidence>
<dbReference type="AlphaFoldDB" id="A0A3S1BMB5"/>
<feature type="signal peptide" evidence="7">
    <location>
        <begin position="1"/>
        <end position="21"/>
    </location>
</feature>
<dbReference type="Proteomes" id="UP000271974">
    <property type="component" value="Unassembled WGS sequence"/>
</dbReference>
<accession>A0A3S1BMB5</accession>
<dbReference type="SMART" id="SM00327">
    <property type="entry name" value="VWA"/>
    <property type="match status" value="2"/>
</dbReference>
<keyword evidence="3 7" id="KW-0732">Signal</keyword>
<comment type="subcellular location">
    <subcellularLocation>
        <location evidence="1">Secreted</location>
    </subcellularLocation>
</comment>
<evidence type="ECO:0000256" key="3">
    <source>
        <dbReference type="ARBA" id="ARBA00022729"/>
    </source>
</evidence>
<dbReference type="Pfam" id="PF01549">
    <property type="entry name" value="ShK"/>
    <property type="match status" value="3"/>
</dbReference>
<comment type="caution">
    <text evidence="11">The sequence shown here is derived from an EMBL/GenBank/DDBJ whole genome shotgun (WGS) entry which is preliminary data.</text>
</comment>
<evidence type="ECO:0008006" key="13">
    <source>
        <dbReference type="Google" id="ProtNLM"/>
    </source>
</evidence>
<evidence type="ECO:0000313" key="11">
    <source>
        <dbReference type="EMBL" id="RUS87052.1"/>
    </source>
</evidence>
<dbReference type="CDD" id="cd01472">
    <property type="entry name" value="vWA_collagen"/>
    <property type="match status" value="1"/>
</dbReference>
<evidence type="ECO:0000313" key="12">
    <source>
        <dbReference type="Proteomes" id="UP000271974"/>
    </source>
</evidence>
<dbReference type="Gene3D" id="3.40.50.410">
    <property type="entry name" value="von Willebrand factor, type A domain"/>
    <property type="match status" value="2"/>
</dbReference>
<feature type="chain" id="PRO_5018541880" description="VWFA domain-containing protein" evidence="7">
    <location>
        <begin position="22"/>
        <end position="886"/>
    </location>
</feature>
<protein>
    <recommendedName>
        <fullName evidence="13">VWFA domain-containing protein</fullName>
    </recommendedName>
</protein>
<dbReference type="SMART" id="SM00214">
    <property type="entry name" value="VWC"/>
    <property type="match status" value="3"/>
</dbReference>
<evidence type="ECO:0000256" key="6">
    <source>
        <dbReference type="PROSITE-ProRule" id="PRU01005"/>
    </source>
</evidence>
<dbReference type="InterPro" id="IPR002035">
    <property type="entry name" value="VWF_A"/>
</dbReference>
<dbReference type="SUPFAM" id="SSF57603">
    <property type="entry name" value="FnI-like domain"/>
    <property type="match status" value="1"/>
</dbReference>
<feature type="domain" description="VWFA" evidence="9">
    <location>
        <begin position="28"/>
        <end position="203"/>
    </location>
</feature>
<dbReference type="Pfam" id="PF00092">
    <property type="entry name" value="VWA"/>
    <property type="match status" value="2"/>
</dbReference>
<feature type="domain" description="VWFC" evidence="8">
    <location>
        <begin position="592"/>
        <end position="657"/>
    </location>
</feature>
<feature type="domain" description="ShKT" evidence="10">
    <location>
        <begin position="428"/>
        <end position="461"/>
    </location>
</feature>
<dbReference type="InterPro" id="IPR003582">
    <property type="entry name" value="ShKT_dom"/>
</dbReference>
<keyword evidence="2" id="KW-0964">Secreted</keyword>
<dbReference type="STRING" id="188477.A0A3S1BMB5"/>
<evidence type="ECO:0000256" key="1">
    <source>
        <dbReference type="ARBA" id="ARBA00004613"/>
    </source>
</evidence>
<reference evidence="11 12" key="1">
    <citation type="submission" date="2019-01" db="EMBL/GenBank/DDBJ databases">
        <title>A draft genome assembly of the solar-powered sea slug Elysia chlorotica.</title>
        <authorList>
            <person name="Cai H."/>
            <person name="Li Q."/>
            <person name="Fang X."/>
            <person name="Li J."/>
            <person name="Curtis N.E."/>
            <person name="Altenburger A."/>
            <person name="Shibata T."/>
            <person name="Feng M."/>
            <person name="Maeda T."/>
            <person name="Schwartz J.A."/>
            <person name="Shigenobu S."/>
            <person name="Lundholm N."/>
            <person name="Nishiyama T."/>
            <person name="Yang H."/>
            <person name="Hasebe M."/>
            <person name="Li S."/>
            <person name="Pierce S.K."/>
            <person name="Wang J."/>
        </authorList>
    </citation>
    <scope>NUCLEOTIDE SEQUENCE [LARGE SCALE GENOMIC DNA]</scope>
    <source>
        <strain evidence="11">EC2010</strain>
        <tissue evidence="11">Whole organism of an adult</tissue>
    </source>
</reference>
<feature type="domain" description="VWFC" evidence="8">
    <location>
        <begin position="506"/>
        <end position="571"/>
    </location>
</feature>
<dbReference type="OrthoDB" id="6022609at2759"/>
<feature type="domain" description="VWFC" evidence="8">
    <location>
        <begin position="728"/>
        <end position="793"/>
    </location>
</feature>
<dbReference type="InterPro" id="IPR050525">
    <property type="entry name" value="ECM_Assembly_Org"/>
</dbReference>
<organism evidence="11 12">
    <name type="scientific">Elysia chlorotica</name>
    <name type="common">Eastern emerald elysia</name>
    <name type="synonym">Sea slug</name>
    <dbReference type="NCBI Taxonomy" id="188477"/>
    <lineage>
        <taxon>Eukaryota</taxon>
        <taxon>Metazoa</taxon>
        <taxon>Spiralia</taxon>
        <taxon>Lophotrochozoa</taxon>
        <taxon>Mollusca</taxon>
        <taxon>Gastropoda</taxon>
        <taxon>Heterobranchia</taxon>
        <taxon>Euthyneura</taxon>
        <taxon>Panpulmonata</taxon>
        <taxon>Sacoglossa</taxon>
        <taxon>Placobranchoidea</taxon>
        <taxon>Plakobranchidae</taxon>
        <taxon>Elysia</taxon>
    </lineage>
</organism>
<keyword evidence="5" id="KW-0325">Glycoprotein</keyword>
<dbReference type="PROSITE" id="PS50184">
    <property type="entry name" value="VWFC_2"/>
    <property type="match status" value="3"/>
</dbReference>
<comment type="caution">
    <text evidence="6">Lacks conserved residue(s) required for the propagation of feature annotation.</text>
</comment>
<dbReference type="Gene3D" id="1.10.10.1940">
    <property type="match status" value="1"/>
</dbReference>
<dbReference type="PROSITE" id="PS50234">
    <property type="entry name" value="VWFA"/>
    <property type="match status" value="2"/>
</dbReference>
<name>A0A3S1BMB5_ELYCH</name>